<dbReference type="AlphaFoldDB" id="A0A212ICY0"/>
<gene>
    <name evidence="1" type="ORF">KL86CIT2_360036</name>
</gene>
<protein>
    <submittedName>
        <fullName evidence="1">Phage host nuclease inhibitor protein</fullName>
    </submittedName>
</protein>
<proteinExistence type="predicted"/>
<organism evidence="1">
    <name type="scientific">uncultured Citrobacter sp</name>
    <dbReference type="NCBI Taxonomy" id="200446"/>
    <lineage>
        <taxon>Bacteria</taxon>
        <taxon>Pseudomonadati</taxon>
        <taxon>Pseudomonadota</taxon>
        <taxon>Gammaproteobacteria</taxon>
        <taxon>Enterobacterales</taxon>
        <taxon>Enterobacteriaceae</taxon>
        <taxon>Citrobacter</taxon>
        <taxon>environmental samples</taxon>
    </lineage>
</organism>
<name>A0A212ICY0_9ENTR</name>
<dbReference type="RefSeq" id="WP_182936686.1">
    <property type="nucleotide sequence ID" value="NZ_LT598670.1"/>
</dbReference>
<accession>A0A212ICY0</accession>
<reference evidence="1" key="1">
    <citation type="submission" date="2016-04" db="EMBL/GenBank/DDBJ databases">
        <authorList>
            <person name="Evans L.H."/>
            <person name="Alamgir A."/>
            <person name="Owens N."/>
            <person name="Weber N.D."/>
            <person name="Virtaneva K."/>
            <person name="Barbian K."/>
            <person name="Babar A."/>
            <person name="Rosenke K."/>
        </authorList>
    </citation>
    <scope>NUCLEOTIDE SEQUENCE</scope>
    <source>
        <strain evidence="1">86-2</strain>
    </source>
</reference>
<dbReference type="EMBL" id="FLUA01000034">
    <property type="protein sequence ID" value="SBV64447.1"/>
    <property type="molecule type" value="Genomic_DNA"/>
</dbReference>
<evidence type="ECO:0000313" key="1">
    <source>
        <dbReference type="EMBL" id="SBV64447.1"/>
    </source>
</evidence>
<sequence>MAKVTAYAWASGLIEFGQILPNGALPIITGEENRIRELIDIHARHSRAGNELLVPGVPEASNQHEGCNALMRFTDLITREYIEK</sequence>